<evidence type="ECO:0000313" key="1">
    <source>
        <dbReference type="EnsemblPlants" id="EMT30461"/>
    </source>
</evidence>
<sequence>MANHVLLQPAISFARTDAARLDGAAYDPNFPRALPPFDVPPLDARHPCTPEKAVVPLQKQLHPSHVQLGCGKKEHEEELYRERHQWDWDPRRKDYFRREMVETPFRFGRCPNFGVEKRATKRNSTVRRVNIARTGIYM</sequence>
<organism evidence="1">
    <name type="scientific">Aegilops tauschii</name>
    <name type="common">Tausch's goatgrass</name>
    <name type="synonym">Aegilops squarrosa</name>
    <dbReference type="NCBI Taxonomy" id="37682"/>
    <lineage>
        <taxon>Eukaryota</taxon>
        <taxon>Viridiplantae</taxon>
        <taxon>Streptophyta</taxon>
        <taxon>Embryophyta</taxon>
        <taxon>Tracheophyta</taxon>
        <taxon>Spermatophyta</taxon>
        <taxon>Magnoliopsida</taxon>
        <taxon>Liliopsida</taxon>
        <taxon>Poales</taxon>
        <taxon>Poaceae</taxon>
        <taxon>BOP clade</taxon>
        <taxon>Pooideae</taxon>
        <taxon>Triticodae</taxon>
        <taxon>Triticeae</taxon>
        <taxon>Triticinae</taxon>
        <taxon>Aegilops</taxon>
    </lineage>
</organism>
<dbReference type="AlphaFoldDB" id="M8D2I4"/>
<dbReference type="EnsemblPlants" id="EMT30461">
    <property type="protein sequence ID" value="EMT30461"/>
    <property type="gene ID" value="F775_23875"/>
</dbReference>
<name>M8D2I4_AEGTA</name>
<protein>
    <submittedName>
        <fullName evidence="1">Uncharacterized protein</fullName>
    </submittedName>
</protein>
<proteinExistence type="predicted"/>
<reference evidence="1" key="1">
    <citation type="submission" date="2015-06" db="UniProtKB">
        <authorList>
            <consortium name="EnsemblPlants"/>
        </authorList>
    </citation>
    <scope>IDENTIFICATION</scope>
</reference>
<accession>M8D2I4</accession>